<dbReference type="OrthoDB" id="383399at2157"/>
<dbReference type="KEGG" id="mew:MSWAN_2269"/>
<protein>
    <submittedName>
        <fullName evidence="1">Uncharacterized protein</fullName>
    </submittedName>
</protein>
<dbReference type="STRING" id="868131.MSWAN_2269"/>
<reference evidence="1 2" key="1">
    <citation type="journal article" date="2014" name="Int. J. Syst. Evol. Microbiol.">
        <title>Methanobacterium paludis sp. nov. and a novel strain of Methanobacterium lacus isolated from northern peatlands.</title>
        <authorList>
            <person name="Cadillo-Quiroz H."/>
            <person name="Brauer S.L."/>
            <person name="Goodson N."/>
            <person name="Yavitt J.B."/>
            <person name="Zinder S.H."/>
        </authorList>
    </citation>
    <scope>NUCLEOTIDE SEQUENCE [LARGE SCALE GENOMIC DNA]</scope>
    <source>
        <strain evidence="2">DSM 25820 / JCM 18151 / SWAN1</strain>
    </source>
</reference>
<organism evidence="1 2">
    <name type="scientific">Methanobacterium paludis (strain DSM 25820 / JCM 18151 / SWAN1)</name>
    <dbReference type="NCBI Taxonomy" id="868131"/>
    <lineage>
        <taxon>Archaea</taxon>
        <taxon>Methanobacteriati</taxon>
        <taxon>Methanobacteriota</taxon>
        <taxon>Methanomada group</taxon>
        <taxon>Methanobacteria</taxon>
        <taxon>Methanobacteriales</taxon>
        <taxon>Methanobacteriaceae</taxon>
        <taxon>Methanobacterium</taxon>
    </lineage>
</organism>
<evidence type="ECO:0000313" key="1">
    <source>
        <dbReference type="EMBL" id="AEG19275.1"/>
    </source>
</evidence>
<dbReference type="AlphaFoldDB" id="F6D4Z6"/>
<sequence>MNLKASVGICRKTDNNEDKLVILPKDPEMFDNNEFVVIIGADEFLNFADGINGIIKFMESMKEGSNMNLKNMDVEAPRKTSFITFIDL</sequence>
<keyword evidence="2" id="KW-1185">Reference proteome</keyword>
<dbReference type="Proteomes" id="UP000009231">
    <property type="component" value="Chromosome"/>
</dbReference>
<gene>
    <name evidence="1" type="ordered locus">MSWAN_2269</name>
</gene>
<evidence type="ECO:0000313" key="2">
    <source>
        <dbReference type="Proteomes" id="UP000009231"/>
    </source>
</evidence>
<dbReference type="RefSeq" id="WP_013826774.1">
    <property type="nucleotide sequence ID" value="NC_015574.1"/>
</dbReference>
<accession>F6D4Z6</accession>
<name>F6D4Z6_METPW</name>
<dbReference type="EMBL" id="CP002772">
    <property type="protein sequence ID" value="AEG19275.1"/>
    <property type="molecule type" value="Genomic_DNA"/>
</dbReference>
<dbReference type="HOGENOM" id="CLU_2461819_0_0_2"/>
<dbReference type="GeneID" id="10669798"/>
<dbReference type="eggNOG" id="arCOG13991">
    <property type="taxonomic scope" value="Archaea"/>
</dbReference>
<proteinExistence type="predicted"/>